<keyword evidence="8" id="KW-1185">Reference proteome</keyword>
<reference evidence="7 8" key="1">
    <citation type="journal article" date="2020" name="ISME J.">
        <title>Uncovering the hidden diversity of litter-decomposition mechanisms in mushroom-forming fungi.</title>
        <authorList>
            <person name="Floudas D."/>
            <person name="Bentzer J."/>
            <person name="Ahren D."/>
            <person name="Johansson T."/>
            <person name="Persson P."/>
            <person name="Tunlid A."/>
        </authorList>
    </citation>
    <scope>NUCLEOTIDE SEQUENCE [LARGE SCALE GENOMIC DNA]</scope>
    <source>
        <strain evidence="7 8">CBS 101986</strain>
    </source>
</reference>
<evidence type="ECO:0000313" key="8">
    <source>
        <dbReference type="Proteomes" id="UP000567179"/>
    </source>
</evidence>
<keyword evidence="4" id="KW-0012">Acyltransferase</keyword>
<gene>
    <name evidence="7" type="ORF">D9619_000501</name>
</gene>
<comment type="caution">
    <text evidence="7">The sequence shown here is derived from an EMBL/GenBank/DDBJ whole genome shotgun (WGS) entry which is preliminary data.</text>
</comment>
<evidence type="ECO:0000256" key="3">
    <source>
        <dbReference type="ARBA" id="ARBA00022679"/>
    </source>
</evidence>
<dbReference type="AlphaFoldDB" id="A0A8H5BF83"/>
<evidence type="ECO:0000259" key="5">
    <source>
        <dbReference type="Pfam" id="PF04376"/>
    </source>
</evidence>
<dbReference type="EMBL" id="JAACJJ010000028">
    <property type="protein sequence ID" value="KAF5322217.1"/>
    <property type="molecule type" value="Genomic_DNA"/>
</dbReference>
<dbReference type="GO" id="GO:0005737">
    <property type="term" value="C:cytoplasm"/>
    <property type="evidence" value="ECO:0007669"/>
    <property type="project" value="TreeGrafter"/>
</dbReference>
<dbReference type="GO" id="GO:0004057">
    <property type="term" value="F:arginyl-tRNA--protein transferase activity"/>
    <property type="evidence" value="ECO:0007669"/>
    <property type="project" value="UniProtKB-EC"/>
</dbReference>
<proteinExistence type="inferred from homology"/>
<accession>A0A8H5BF83</accession>
<evidence type="ECO:0000256" key="2">
    <source>
        <dbReference type="ARBA" id="ARBA00012025"/>
    </source>
</evidence>
<dbReference type="InterPro" id="IPR007471">
    <property type="entry name" value="N-end_Aminoacyl_Trfase_N"/>
</dbReference>
<dbReference type="InterPro" id="IPR007472">
    <property type="entry name" value="N-end_Aminoacyl_Trfase_C"/>
</dbReference>
<sequence length="464" mass="52284">MTAEPGDNVVIAYEPGSSSCGYCSPQGQRSEGRTSFKSGSLHAIRISCDIYQRMIDRGWRRSGTYCYKPNLKLSCCPQYTIKLDAKEFTPSRSQRQPINRWNRFVIHGDSDDTSNAMDVGTSEKPAKPAKAKKLAPFTTLAAALHESELSFMPKDAEPAHTFSVNLEPAAYSAEKLALYRKYQSDVHKDHDNSPKQFKGFLVESPLEPESIEYPLPAPSHLPKNYGSYHQLYRLDGQLIAMGVIDILPGCVSSVYFMYDTTWERFSLGKAISRPSSFLQLSALREVSLAREMQEAGAPQMGYLYMGFYIYSCPKMRYKGEYAPSYLADPETYEWFPLGTCIPIMEKNRYACFSTPSHSDNDDIHLMPDIDNCRWWTLFIKHPLLRLNPISSKAALALTGHETLSPDADEFDDVHIMTRGRKGDFVLRNLKESGYLVMEHVRETLSSCVLGLGTEIAKEVTFAIA</sequence>
<dbReference type="InterPro" id="IPR030700">
    <property type="entry name" value="N-end_Aminoacyl_Trfase"/>
</dbReference>
<evidence type="ECO:0000256" key="4">
    <source>
        <dbReference type="ARBA" id="ARBA00023315"/>
    </source>
</evidence>
<keyword evidence="3" id="KW-0808">Transferase</keyword>
<comment type="similarity">
    <text evidence="1">Belongs to the R-transferase family.</text>
</comment>
<dbReference type="Pfam" id="PF04377">
    <property type="entry name" value="ATE_C"/>
    <property type="match status" value="1"/>
</dbReference>
<feature type="domain" description="N-end rule aminoacyl transferase C-terminal" evidence="6">
    <location>
        <begin position="174"/>
        <end position="327"/>
    </location>
</feature>
<dbReference type="PANTHER" id="PTHR21367:SF1">
    <property type="entry name" value="ARGINYL-TRNA--PROTEIN TRANSFERASE 1"/>
    <property type="match status" value="1"/>
</dbReference>
<dbReference type="Proteomes" id="UP000567179">
    <property type="component" value="Unassembled WGS sequence"/>
</dbReference>
<dbReference type="Pfam" id="PF04376">
    <property type="entry name" value="ATE_N"/>
    <property type="match status" value="1"/>
</dbReference>
<dbReference type="EC" id="2.3.2.8" evidence="2"/>
<name>A0A8H5BF83_9AGAR</name>
<evidence type="ECO:0000313" key="7">
    <source>
        <dbReference type="EMBL" id="KAF5322217.1"/>
    </source>
</evidence>
<evidence type="ECO:0000256" key="1">
    <source>
        <dbReference type="ARBA" id="ARBA00009991"/>
    </source>
</evidence>
<organism evidence="7 8">
    <name type="scientific">Psilocybe cf. subviscida</name>
    <dbReference type="NCBI Taxonomy" id="2480587"/>
    <lineage>
        <taxon>Eukaryota</taxon>
        <taxon>Fungi</taxon>
        <taxon>Dikarya</taxon>
        <taxon>Basidiomycota</taxon>
        <taxon>Agaricomycotina</taxon>
        <taxon>Agaricomycetes</taxon>
        <taxon>Agaricomycetidae</taxon>
        <taxon>Agaricales</taxon>
        <taxon>Agaricineae</taxon>
        <taxon>Strophariaceae</taxon>
        <taxon>Psilocybe</taxon>
    </lineage>
</organism>
<feature type="domain" description="N-end aminoacyl transferase N-terminal" evidence="5">
    <location>
        <begin position="18"/>
        <end position="96"/>
    </location>
</feature>
<dbReference type="PANTHER" id="PTHR21367">
    <property type="entry name" value="ARGININE-TRNA-PROTEIN TRANSFERASE 1"/>
    <property type="match status" value="1"/>
</dbReference>
<protein>
    <recommendedName>
        <fullName evidence="2">arginyltransferase</fullName>
        <ecNumber evidence="2">2.3.2.8</ecNumber>
    </recommendedName>
</protein>
<evidence type="ECO:0000259" key="6">
    <source>
        <dbReference type="Pfam" id="PF04377"/>
    </source>
</evidence>
<dbReference type="OrthoDB" id="74183at2759"/>